<dbReference type="VEuPathDB" id="FungiDB:DD237_004781"/>
<evidence type="ECO:0000256" key="1">
    <source>
        <dbReference type="SAM" id="MobiDB-lite"/>
    </source>
</evidence>
<feature type="region of interest" description="Disordered" evidence="1">
    <location>
        <begin position="1321"/>
        <end position="1365"/>
    </location>
</feature>
<dbReference type="PANTHER" id="PTHR31569">
    <property type="entry name" value="SWIM-TYPE DOMAIN-CONTAINING PROTEIN"/>
    <property type="match status" value="1"/>
</dbReference>
<feature type="compositionally biased region" description="Polar residues" evidence="1">
    <location>
        <begin position="939"/>
        <end position="950"/>
    </location>
</feature>
<evidence type="ECO:0000313" key="2">
    <source>
        <dbReference type="EMBL" id="RQM14792.1"/>
    </source>
</evidence>
<feature type="region of interest" description="Disordered" evidence="1">
    <location>
        <begin position="292"/>
        <end position="359"/>
    </location>
</feature>
<dbReference type="PANTHER" id="PTHR31569:SF4">
    <property type="entry name" value="SWIM-TYPE DOMAIN-CONTAINING PROTEIN"/>
    <property type="match status" value="1"/>
</dbReference>
<reference evidence="2 3" key="1">
    <citation type="submission" date="2018-06" db="EMBL/GenBank/DDBJ databases">
        <title>Comparative genomics of downy mildews reveals potential adaptations to biotrophy.</title>
        <authorList>
            <person name="Fletcher K."/>
            <person name="Klosterman S.J."/>
            <person name="Derevnina L."/>
            <person name="Martin F."/>
            <person name="Koike S."/>
            <person name="Reyes Chin-Wo S."/>
            <person name="Mou B."/>
            <person name="Michelmore R."/>
        </authorList>
    </citation>
    <scope>NUCLEOTIDE SEQUENCE [LARGE SCALE GENOMIC DNA]</scope>
    <source>
        <strain evidence="2 3">R13</strain>
    </source>
</reference>
<evidence type="ECO:0008006" key="4">
    <source>
        <dbReference type="Google" id="ProtNLM"/>
    </source>
</evidence>
<gene>
    <name evidence="2" type="ORF">DD237_004781</name>
</gene>
<feature type="compositionally biased region" description="Basic and acidic residues" evidence="1">
    <location>
        <begin position="671"/>
        <end position="690"/>
    </location>
</feature>
<name>A0A3R7Y8S8_9STRA</name>
<feature type="region of interest" description="Disordered" evidence="1">
    <location>
        <begin position="656"/>
        <end position="690"/>
    </location>
</feature>
<proteinExistence type="predicted"/>
<dbReference type="InterPro" id="IPR052579">
    <property type="entry name" value="Zinc_finger_SWIM"/>
</dbReference>
<feature type="compositionally biased region" description="Polar residues" evidence="1">
    <location>
        <begin position="1336"/>
        <end position="1365"/>
    </location>
</feature>
<evidence type="ECO:0000313" key="3">
    <source>
        <dbReference type="Proteomes" id="UP000286097"/>
    </source>
</evidence>
<feature type="compositionally biased region" description="Basic and acidic residues" evidence="1">
    <location>
        <begin position="1322"/>
        <end position="1331"/>
    </location>
</feature>
<feature type="region of interest" description="Disordered" evidence="1">
    <location>
        <begin position="1"/>
        <end position="38"/>
    </location>
</feature>
<feature type="compositionally biased region" description="Polar residues" evidence="1">
    <location>
        <begin position="293"/>
        <end position="303"/>
    </location>
</feature>
<accession>A0A3R7Y8S8</accession>
<comment type="caution">
    <text evidence="2">The sequence shown here is derived from an EMBL/GenBank/DDBJ whole genome shotgun (WGS) entry which is preliminary data.</text>
</comment>
<protein>
    <recommendedName>
        <fullName evidence="4">FAR1 domain-containing protein</fullName>
    </recommendedName>
</protein>
<dbReference type="Proteomes" id="UP000286097">
    <property type="component" value="Unassembled WGS sequence"/>
</dbReference>
<feature type="compositionally biased region" description="Low complexity" evidence="1">
    <location>
        <begin position="316"/>
        <end position="341"/>
    </location>
</feature>
<sequence>MVNKRKRSTSFTDDAVSTKRRGNETNETVNNNDNGDHELHVPQEAAALPTVTDIAPVAVDTSAAIAEITTVSETQSEVDILQTDAVSNGTLENKTSVKTSSDGLLVVAPEFRVLHDSWETFDKALKIYGKATYQLYVIRSTTSVRRRNFKIIESGIKGDTVAANVAEVELGVLMEHEVDVGGRVVERTLIPERFLWYSKSLKCTHGWKDRHRSTGKRGSGVVRSTSCPAKMCVTLQHQGPGPDDWKVVVTKHVRTHNHQLSKELYLYYTENRRIYDPELLAVVGKALGVAKPSNGSLVSSIEQKNQRTRQSRILPASDEQSQQQASSMAFMMSDSSASLSSHPHGHANDDRTRNDPVALSGANRGDCAFRPCIKKGSSLAAMPPLGAMVLTPGTILSEAIDGGGFCVPRVSVKVHASWDAFHDFISQYSFDTAQVFRTRSTVSVAARNAKVAASAAAKLGQNDHDIASYASYAAVLPSSRLIPEEYKWFSKLLICTFGWKRRARGKGSRIDEYIDGSPCPAMLLARMERNVDGDWYIVINRQVQKHNHRLNGIVEETGGSSQEVIDSVNDTTGSIASQSNVDSNSLQRCLIGESVTTFETGTNTETSVNDTATQSMYHREIVVRVPKLQSVFNSWDDFHTSLKAYSDATYQLYRTRTTSSAKGRNKKIAQMKRDGGEDENDKNSENGRGHEALLTGVKFARMIPEPWRWYSKTLTCTHGWKERHRGAGKRSAHGVRSTACPVKICATVQYMNPPSRLDVSDSTEGSCVVAPDSCWRVVITKHIVDHNHNLSRELYQHYCENRRIYDPELLAIDTSSNSPLVQRKVYQVIGDQGTLASDMCVGGQTASQSHVLSTDRETGLAEAVNHVQLFGSSVNIHPVGVSGAPNVKQTVTGMQTVADVAQQSAPPVVLDSYNSTTSYLPARGQDQDRQQQQGYQKQTMAPLSGGSTETHLGRGGESAVALTVMATPEINSSNFVVLNNAGAVITGGIPPMGSNVISVTCRVHGSLARANLATSKPGINPDALASKTNESDSAVTRAAQCTCFRIAGGGTYVTVVPASEALAPTQTSFDADDEAMLHAEDMNGVWQPSSHAENEKVTLEKGEMIWRVPRIVRRYSSWEDFHKYLDAYSAATFQLYRVRTTYSVRSRNVRLRQLAASRGLLVRESENDDTRVSEETEQEGMNGLSRAHLVPEQYEWYSKTFLCTHGWKRRSRGSGQRVSHIVRATECPAKICATLQRSDGSSKWSVVVTKHLVEHNHELSEGLYLQYSEVRRVRDPEVLAQAEKLWRDGATRRRVFEFFKERSPQQLILMKDVHNLVQRWQSQERRPREDQQQDSNEVNQSKAAQPVQSSPISPEQPNQSRAAHR</sequence>
<dbReference type="EMBL" id="QKXF01000185">
    <property type="protein sequence ID" value="RQM14792.1"/>
    <property type="molecule type" value="Genomic_DNA"/>
</dbReference>
<organism evidence="2 3">
    <name type="scientific">Peronospora effusa</name>
    <dbReference type="NCBI Taxonomy" id="542832"/>
    <lineage>
        <taxon>Eukaryota</taxon>
        <taxon>Sar</taxon>
        <taxon>Stramenopiles</taxon>
        <taxon>Oomycota</taxon>
        <taxon>Peronosporomycetes</taxon>
        <taxon>Peronosporales</taxon>
        <taxon>Peronosporaceae</taxon>
        <taxon>Peronospora</taxon>
    </lineage>
</organism>
<feature type="region of interest" description="Disordered" evidence="1">
    <location>
        <begin position="915"/>
        <end position="953"/>
    </location>
</feature>